<dbReference type="GO" id="GO:0016627">
    <property type="term" value="F:oxidoreductase activity, acting on the CH-CH group of donors"/>
    <property type="evidence" value="ECO:0007669"/>
    <property type="project" value="TreeGrafter"/>
</dbReference>
<name>A0A7Y9ARW7_9ACTN</name>
<dbReference type="PANTHER" id="PTHR35176:SF11">
    <property type="entry name" value="PYRIDOXAMINE 5'-PHOSPHATE OXIDASE FAMILY PROTEIN"/>
    <property type="match status" value="1"/>
</dbReference>
<dbReference type="GO" id="GO:0005829">
    <property type="term" value="C:cytosol"/>
    <property type="evidence" value="ECO:0007669"/>
    <property type="project" value="TreeGrafter"/>
</dbReference>
<dbReference type="Pfam" id="PF01243">
    <property type="entry name" value="PNPOx_N"/>
    <property type="match status" value="1"/>
</dbReference>
<dbReference type="InterPro" id="IPR011576">
    <property type="entry name" value="Pyridox_Oxase_N"/>
</dbReference>
<dbReference type="SUPFAM" id="SSF50475">
    <property type="entry name" value="FMN-binding split barrel"/>
    <property type="match status" value="1"/>
</dbReference>
<dbReference type="Gene3D" id="2.30.110.10">
    <property type="entry name" value="Electron Transport, Fmn-binding Protein, Chain A"/>
    <property type="match status" value="1"/>
</dbReference>
<dbReference type="InterPro" id="IPR019965">
    <property type="entry name" value="PPOX_F420-dep_Rv2061_put"/>
</dbReference>
<dbReference type="AlphaFoldDB" id="A0A7Y9ARW7"/>
<dbReference type="GO" id="GO:0070967">
    <property type="term" value="F:coenzyme F420 binding"/>
    <property type="evidence" value="ECO:0007669"/>
    <property type="project" value="TreeGrafter"/>
</dbReference>
<keyword evidence="1" id="KW-0560">Oxidoreductase</keyword>
<sequence length="134" mass="14815">MTGTDRARELLGRAPYVLLTTFRRDRTPVGTPVWVAPLGDGRIVLVTGATTGKVKRLRRDPQVLVAPCSARGRPHGRPVDARAVVLDEQDLPRVERALAAKYGWRFRAYGAVERLLERWGRPGHRVAVAVDVTG</sequence>
<evidence type="ECO:0000313" key="3">
    <source>
        <dbReference type="EMBL" id="NYD20885.1"/>
    </source>
</evidence>
<gene>
    <name evidence="3" type="ORF">BJ968_000425</name>
</gene>
<reference evidence="3 4" key="1">
    <citation type="submission" date="2020-07" db="EMBL/GenBank/DDBJ databases">
        <title>Sequencing the genomes of 1000 actinobacteria strains.</title>
        <authorList>
            <person name="Klenk H.-P."/>
        </authorList>
    </citation>
    <scope>NUCLEOTIDE SEQUENCE [LARGE SCALE GENOMIC DNA]</scope>
    <source>
        <strain evidence="3 4">DSM 7487</strain>
    </source>
</reference>
<evidence type="ECO:0000313" key="4">
    <source>
        <dbReference type="Proteomes" id="UP000521922"/>
    </source>
</evidence>
<proteinExistence type="predicted"/>
<dbReference type="InterPro" id="IPR012349">
    <property type="entry name" value="Split_barrel_FMN-bd"/>
</dbReference>
<keyword evidence="4" id="KW-1185">Reference proteome</keyword>
<evidence type="ECO:0000256" key="1">
    <source>
        <dbReference type="ARBA" id="ARBA00023002"/>
    </source>
</evidence>
<feature type="domain" description="Pyridoxamine 5'-phosphate oxidase N-terminal" evidence="2">
    <location>
        <begin position="4"/>
        <end position="111"/>
    </location>
</feature>
<accession>A0A7Y9ARW7</accession>
<dbReference type="NCBIfam" id="TIGR03666">
    <property type="entry name" value="Rv2061_F420"/>
    <property type="match status" value="1"/>
</dbReference>
<comment type="caution">
    <text evidence="3">The sequence shown here is derived from an EMBL/GenBank/DDBJ whole genome shotgun (WGS) entry which is preliminary data.</text>
</comment>
<dbReference type="EMBL" id="JACCBB010000001">
    <property type="protein sequence ID" value="NYD20885.1"/>
    <property type="molecule type" value="Genomic_DNA"/>
</dbReference>
<organism evidence="3 4">
    <name type="scientific">Kineococcus aurantiacus</name>
    <dbReference type="NCBI Taxonomy" id="37633"/>
    <lineage>
        <taxon>Bacteria</taxon>
        <taxon>Bacillati</taxon>
        <taxon>Actinomycetota</taxon>
        <taxon>Actinomycetes</taxon>
        <taxon>Kineosporiales</taxon>
        <taxon>Kineosporiaceae</taxon>
        <taxon>Kineococcus</taxon>
    </lineage>
</organism>
<dbReference type="PANTHER" id="PTHR35176">
    <property type="entry name" value="HEME OXYGENASE HI_0854-RELATED"/>
    <property type="match status" value="1"/>
</dbReference>
<evidence type="ECO:0000259" key="2">
    <source>
        <dbReference type="Pfam" id="PF01243"/>
    </source>
</evidence>
<dbReference type="InterPro" id="IPR052019">
    <property type="entry name" value="F420H2_bilvrd_red/Heme_oxyg"/>
</dbReference>
<protein>
    <recommendedName>
        <fullName evidence="2">Pyridoxamine 5'-phosphate oxidase N-terminal domain-containing protein</fullName>
    </recommendedName>
</protein>
<dbReference type="Proteomes" id="UP000521922">
    <property type="component" value="Unassembled WGS sequence"/>
</dbReference>
<dbReference type="RefSeq" id="WP_179748810.1">
    <property type="nucleotide sequence ID" value="NZ_BAAAGN010000002.1"/>
</dbReference>